<evidence type="ECO:0000313" key="2">
    <source>
        <dbReference type="Proteomes" id="UP001524502"/>
    </source>
</evidence>
<dbReference type="RefSeq" id="WP_256131030.1">
    <property type="nucleotide sequence ID" value="NZ_JANFXK010000003.1"/>
</dbReference>
<reference evidence="1 2" key="1">
    <citation type="submission" date="2022-06" db="EMBL/GenBank/DDBJ databases">
        <title>Isolation of gut microbiota from human fecal samples.</title>
        <authorList>
            <person name="Pamer E.G."/>
            <person name="Barat B."/>
            <person name="Waligurski E."/>
            <person name="Medina S."/>
            <person name="Paddock L."/>
            <person name="Mostad J."/>
        </authorList>
    </citation>
    <scope>NUCLEOTIDE SEQUENCE [LARGE SCALE GENOMIC DNA]</scope>
    <source>
        <strain evidence="1 2">SL.3.17</strain>
    </source>
</reference>
<name>A0ABT1RKY2_9FIRM</name>
<gene>
    <name evidence="1" type="ORF">NE619_03795</name>
</gene>
<evidence type="ECO:0000313" key="1">
    <source>
        <dbReference type="EMBL" id="MCQ4635840.1"/>
    </source>
</evidence>
<protein>
    <recommendedName>
        <fullName evidence="3">DUF4878 domain-containing protein</fullName>
    </recommendedName>
</protein>
<organism evidence="1 2">
    <name type="scientific">Anaerovorax odorimutans</name>
    <dbReference type="NCBI Taxonomy" id="109327"/>
    <lineage>
        <taxon>Bacteria</taxon>
        <taxon>Bacillati</taxon>
        <taxon>Bacillota</taxon>
        <taxon>Clostridia</taxon>
        <taxon>Peptostreptococcales</taxon>
        <taxon>Anaerovoracaceae</taxon>
        <taxon>Anaerovorax</taxon>
    </lineage>
</organism>
<evidence type="ECO:0008006" key="3">
    <source>
        <dbReference type="Google" id="ProtNLM"/>
    </source>
</evidence>
<dbReference type="Proteomes" id="UP001524502">
    <property type="component" value="Unassembled WGS sequence"/>
</dbReference>
<comment type="caution">
    <text evidence="1">The sequence shown here is derived from an EMBL/GenBank/DDBJ whole genome shotgun (WGS) entry which is preliminary data.</text>
</comment>
<accession>A0ABT1RKY2</accession>
<dbReference type="EMBL" id="JANFXK010000003">
    <property type="protein sequence ID" value="MCQ4635840.1"/>
    <property type="molecule type" value="Genomic_DNA"/>
</dbReference>
<keyword evidence="2" id="KW-1185">Reference proteome</keyword>
<proteinExistence type="predicted"/>
<sequence length="147" mass="16918">MKKRYFNLLAIPALAVIVFCLFSGFSSQDTQDAAKSLIDQRTVILQGFSQGEIPYAEAEKRLRRIEDETILEEDLADLSDKELFDASRMCSVDFKTMIKKKQFFQYITYEAEIVWDTGTSSSEALYNVVVREDNGRYKLTVFEPSKL</sequence>